<organism evidence="1 2">
    <name type="scientific">Mytilus galloprovincialis</name>
    <name type="common">Mediterranean mussel</name>
    <dbReference type="NCBI Taxonomy" id="29158"/>
    <lineage>
        <taxon>Eukaryota</taxon>
        <taxon>Metazoa</taxon>
        <taxon>Spiralia</taxon>
        <taxon>Lophotrochozoa</taxon>
        <taxon>Mollusca</taxon>
        <taxon>Bivalvia</taxon>
        <taxon>Autobranchia</taxon>
        <taxon>Pteriomorphia</taxon>
        <taxon>Mytilida</taxon>
        <taxon>Mytiloidea</taxon>
        <taxon>Mytilidae</taxon>
        <taxon>Mytilinae</taxon>
        <taxon>Mytilus</taxon>
    </lineage>
</organism>
<dbReference type="PANTHER" id="PTHR35378">
    <property type="entry name" value="UNNAMED PRODUCT"/>
    <property type="match status" value="1"/>
</dbReference>
<name>A0A8B6G051_MYTGA</name>
<dbReference type="PANTHER" id="PTHR35378:SF1">
    <property type="entry name" value="C2H2-TYPE DOMAIN-CONTAINING PROTEIN"/>
    <property type="match status" value="1"/>
</dbReference>
<evidence type="ECO:0000313" key="1">
    <source>
        <dbReference type="EMBL" id="VDI56873.1"/>
    </source>
</evidence>
<reference evidence="1" key="1">
    <citation type="submission" date="2018-11" db="EMBL/GenBank/DDBJ databases">
        <authorList>
            <person name="Alioto T."/>
            <person name="Alioto T."/>
        </authorList>
    </citation>
    <scope>NUCLEOTIDE SEQUENCE</scope>
</reference>
<gene>
    <name evidence="1" type="ORF">MGAL_10B052502</name>
</gene>
<sequence length="163" mass="18612">MGEVAFDTNQLVVSHPDLFIKLKPSEIYFSQNRINALFRCRRSVGGTLDDIMEGRCNIKDIPMISVMKRDGKWVTADNRRLWVFKHLEKLDKCSNIIAIKTSEIAESKLNSENGGRTVEFYIGMAATGEWHKKVPTIEIQDSGTKQNDVVTELARFTLLRIDH</sequence>
<dbReference type="EMBL" id="UYJE01007676">
    <property type="protein sequence ID" value="VDI56873.1"/>
    <property type="molecule type" value="Genomic_DNA"/>
</dbReference>
<dbReference type="AlphaFoldDB" id="A0A8B6G051"/>
<comment type="caution">
    <text evidence="1">The sequence shown here is derived from an EMBL/GenBank/DDBJ whole genome shotgun (WGS) entry which is preliminary data.</text>
</comment>
<proteinExistence type="predicted"/>
<evidence type="ECO:0000313" key="2">
    <source>
        <dbReference type="Proteomes" id="UP000596742"/>
    </source>
</evidence>
<dbReference type="OrthoDB" id="449340at2759"/>
<accession>A0A8B6G051</accession>
<keyword evidence="2" id="KW-1185">Reference proteome</keyword>
<protein>
    <submittedName>
        <fullName evidence="1">Uncharacterized protein</fullName>
    </submittedName>
</protein>
<dbReference type="Proteomes" id="UP000596742">
    <property type="component" value="Unassembled WGS sequence"/>
</dbReference>